<dbReference type="InterPro" id="IPR006664">
    <property type="entry name" value="OMP_bac"/>
</dbReference>
<dbReference type="Proteomes" id="UP000619033">
    <property type="component" value="Unassembled WGS sequence"/>
</dbReference>
<feature type="domain" description="OmpA-like" evidence="5">
    <location>
        <begin position="210"/>
        <end position="328"/>
    </location>
</feature>
<dbReference type="SUPFAM" id="SSF103088">
    <property type="entry name" value="OmpA-like"/>
    <property type="match status" value="1"/>
</dbReference>
<dbReference type="PROSITE" id="PS51123">
    <property type="entry name" value="OMPA_2"/>
    <property type="match status" value="1"/>
</dbReference>
<dbReference type="AlphaFoldDB" id="A0A8J7MTF6"/>
<dbReference type="InterPro" id="IPR006665">
    <property type="entry name" value="OmpA-like"/>
</dbReference>
<comment type="subcellular location">
    <subcellularLocation>
        <location evidence="1">Cell outer membrane</location>
    </subcellularLocation>
</comment>
<evidence type="ECO:0000259" key="5">
    <source>
        <dbReference type="PROSITE" id="PS51123"/>
    </source>
</evidence>
<evidence type="ECO:0000313" key="6">
    <source>
        <dbReference type="EMBL" id="MBL4927064.1"/>
    </source>
</evidence>
<protein>
    <submittedName>
        <fullName evidence="6">OmpA family protein</fullName>
    </submittedName>
</protein>
<accession>A0A8J7MTF6</accession>
<reference evidence="6" key="1">
    <citation type="submission" date="2021-01" db="EMBL/GenBank/DDBJ databases">
        <title>Genome seq and assembly of Tabrizicola sp. KVB23.</title>
        <authorList>
            <person name="Chhetri G."/>
        </authorList>
    </citation>
    <scope>NUCLEOTIDE SEQUENCE</scope>
    <source>
        <strain evidence="6">KVB23</strain>
    </source>
</reference>
<dbReference type="RefSeq" id="WP_202658181.1">
    <property type="nucleotide sequence ID" value="NZ_JAESVP010000001.1"/>
</dbReference>
<dbReference type="CDD" id="cd07185">
    <property type="entry name" value="OmpA_C-like"/>
    <property type="match status" value="1"/>
</dbReference>
<dbReference type="EMBL" id="JAESVP010000001">
    <property type="protein sequence ID" value="MBL4927064.1"/>
    <property type="molecule type" value="Genomic_DNA"/>
</dbReference>
<evidence type="ECO:0000256" key="3">
    <source>
        <dbReference type="PROSITE-ProRule" id="PRU00473"/>
    </source>
</evidence>
<comment type="caution">
    <text evidence="6">The sequence shown here is derived from an EMBL/GenBank/DDBJ whole genome shotgun (WGS) entry which is preliminary data.</text>
</comment>
<feature type="chain" id="PRO_5035180721" evidence="4">
    <location>
        <begin position="20"/>
        <end position="332"/>
    </location>
</feature>
<keyword evidence="2 3" id="KW-0472">Membrane</keyword>
<name>A0A8J7MTF6_9RHOB</name>
<keyword evidence="7" id="KW-1185">Reference proteome</keyword>
<gene>
    <name evidence="6" type="ORF">JI744_02985</name>
</gene>
<dbReference type="PANTHER" id="PTHR30329:SF20">
    <property type="entry name" value="EXPORTED PROTEIN"/>
    <property type="match status" value="1"/>
</dbReference>
<feature type="signal peptide" evidence="4">
    <location>
        <begin position="1"/>
        <end position="19"/>
    </location>
</feature>
<dbReference type="InterPro" id="IPR050330">
    <property type="entry name" value="Bact_OuterMem_StrucFunc"/>
</dbReference>
<dbReference type="InterPro" id="IPR036737">
    <property type="entry name" value="OmpA-like_sf"/>
</dbReference>
<evidence type="ECO:0000256" key="4">
    <source>
        <dbReference type="SAM" id="SignalP"/>
    </source>
</evidence>
<dbReference type="GO" id="GO:0009279">
    <property type="term" value="C:cell outer membrane"/>
    <property type="evidence" value="ECO:0007669"/>
    <property type="project" value="UniProtKB-SubCell"/>
</dbReference>
<organism evidence="6 7">
    <name type="scientific">Fuscibacter oryzae</name>
    <dbReference type="NCBI Taxonomy" id="2803939"/>
    <lineage>
        <taxon>Bacteria</taxon>
        <taxon>Pseudomonadati</taxon>
        <taxon>Pseudomonadota</taxon>
        <taxon>Alphaproteobacteria</taxon>
        <taxon>Rhodobacterales</taxon>
        <taxon>Paracoccaceae</taxon>
        <taxon>Fuscibacter</taxon>
    </lineage>
</organism>
<dbReference type="PANTHER" id="PTHR30329">
    <property type="entry name" value="STATOR ELEMENT OF FLAGELLAR MOTOR COMPLEX"/>
    <property type="match status" value="1"/>
</dbReference>
<dbReference type="Gene3D" id="3.30.1330.60">
    <property type="entry name" value="OmpA-like domain"/>
    <property type="match status" value="1"/>
</dbReference>
<proteinExistence type="predicted"/>
<dbReference type="Pfam" id="PF00691">
    <property type="entry name" value="OmpA"/>
    <property type="match status" value="1"/>
</dbReference>
<evidence type="ECO:0000313" key="7">
    <source>
        <dbReference type="Proteomes" id="UP000619033"/>
    </source>
</evidence>
<evidence type="ECO:0000256" key="1">
    <source>
        <dbReference type="ARBA" id="ARBA00004442"/>
    </source>
</evidence>
<evidence type="ECO:0000256" key="2">
    <source>
        <dbReference type="ARBA" id="ARBA00023136"/>
    </source>
</evidence>
<sequence>MQPLCTAALAVLAACPAIAVEAPLTFPATAEITASHSQPMTSYSLAIGPFRDGALQVRPIEGAVDQTAWRFGADGVGTLEILAPLRQQLRDQGFTSLYECQSEGCGGYDFRYASDVLAEPDMHVDLGDFRYFAAERAGAAGPVYVALLISRSAHDGFVQMTRIGPELAAPDALTTSTKSPQQLAPATPLDAVAPVAAAPVTAPPDMAGKLASGQPAVLDGLVFPSGSANLAAGEYPELVALGDWLRADPARKALLVGHTDASGTQAANLRLSKARAESVRRWLIDTLSVDAAQVSADGAGFLAPRASNATDEGRRQNRRVEVIATSTLSVSP</sequence>
<dbReference type="PRINTS" id="PR01021">
    <property type="entry name" value="OMPADOMAIN"/>
</dbReference>
<keyword evidence="4" id="KW-0732">Signal</keyword>